<dbReference type="PANTHER" id="PTHR14690:SF0">
    <property type="entry name" value="IQ MOTIF CONTAINING WITH AAA DOMAIN 1"/>
    <property type="match status" value="1"/>
</dbReference>
<evidence type="ECO:0000313" key="3">
    <source>
        <dbReference type="EnsemblMetazoa" id="Aqu2.1.17545_001"/>
    </source>
</evidence>
<dbReference type="Gene3D" id="1.10.533.10">
    <property type="entry name" value="Death Domain, Fas"/>
    <property type="match status" value="1"/>
</dbReference>
<dbReference type="InParanoid" id="A0A1X7TR34"/>
<feature type="region of interest" description="Disordered" evidence="1">
    <location>
        <begin position="564"/>
        <end position="596"/>
    </location>
</feature>
<evidence type="ECO:0000259" key="2">
    <source>
        <dbReference type="Pfam" id="PF00004"/>
    </source>
</evidence>
<accession>A0A1X7TR34</accession>
<dbReference type="InterPro" id="IPR036770">
    <property type="entry name" value="Ankyrin_rpt-contain_sf"/>
</dbReference>
<sequence>MSFEEDRCWYAFERGDHEEAVRLLPLVKEPNKIKRRYALDDTSLLHLSSSNGWLDVTKDLITKYHCDPHERDSVGRTCLHWAATYNHVNVMRYLIDECHCDPMAVDRIGCTPLHCAAARWGKSAAVEYLLSTGKCDPLAKNKYGDTPFKLAKVSGHTDILSVMKKFGDIKSSHPIDSYVNVLLVGNPGAGKSTLSHVINDTATGPFVLGSFRNVGRVVPCTAGIIPYKLQHRTLGNIILHDFAGHSEYYSSHSAVIENLLQGSGGVFLIVVNILEKEPVKQLHQWLTVVRNEAQKTLNQCHVIVIVSHVDEISNPVERRRRKEEIQEIIVKERCDSVFLDCRKLGGSGVDSFFNKLSSACESIRSTSGRNLSLYCHMMYGLLEERKENILTLSDVMSAGKDNDDYFIPDKREDVLDVLDSLHSTGLMSVLKSKRKVWVVVNKGILLTEVDGILFAPKTFKEHVDIASNTGIVSVSGLTRHFPKYDPGMLIRFLKNMELYIKDLADVIKELTSDQHLPCSVWHELGLQLGLYDPRLKDIKADYEESVERFRECMSAWLRGEDGAIEKDKGKKGGKKGKKGKNGNKGKGKKKKGEKDLTPDRTIESLYEELAGEGVVMKCPKYHLSDYIGDFSYLATTLRQMPADPNNTDKNAEKIEPMPSLADIKRVLTEHCILPLGSQAAHEKAPHIKSVMITGPRGTGKKSLVHAICTETGANLFNLTPSNVAGKFPGKAGLNMLLHMVFKWKSLILKHGGHVADGFDMSSLAKVSDGYTPGHMITAITQVLTERRIQQLRKRPLTTAEFIPFLAKIDPIYREEEEAYK</sequence>
<dbReference type="SUPFAM" id="SSF52540">
    <property type="entry name" value="P-loop containing nucleoside triphosphate hydrolases"/>
    <property type="match status" value="2"/>
</dbReference>
<dbReference type="InterPro" id="IPR002110">
    <property type="entry name" value="Ankyrin_rpt"/>
</dbReference>
<reference evidence="3" key="1">
    <citation type="submission" date="2017-05" db="UniProtKB">
        <authorList>
            <consortium name="EnsemblMetazoa"/>
        </authorList>
    </citation>
    <scope>IDENTIFICATION</scope>
</reference>
<dbReference type="InterPro" id="IPR027417">
    <property type="entry name" value="P-loop_NTPase"/>
</dbReference>
<dbReference type="SMART" id="SM00248">
    <property type="entry name" value="ANK"/>
    <property type="match status" value="4"/>
</dbReference>
<name>A0A1X7TR34_AMPQE</name>
<dbReference type="PANTHER" id="PTHR14690">
    <property type="entry name" value="IQ MOTIF CONTAINING WITH AAA DOMAIN 1"/>
    <property type="match status" value="1"/>
</dbReference>
<dbReference type="Gene3D" id="3.40.50.300">
    <property type="entry name" value="P-loop containing nucleotide triphosphate hydrolases"/>
    <property type="match status" value="2"/>
</dbReference>
<dbReference type="OrthoDB" id="3046016at2759"/>
<evidence type="ECO:0000256" key="1">
    <source>
        <dbReference type="SAM" id="MobiDB-lite"/>
    </source>
</evidence>
<dbReference type="STRING" id="400682.A0A1X7TR34"/>
<dbReference type="Gene3D" id="1.25.40.20">
    <property type="entry name" value="Ankyrin repeat-containing domain"/>
    <property type="match status" value="2"/>
</dbReference>
<feature type="compositionally biased region" description="Basic residues" evidence="1">
    <location>
        <begin position="571"/>
        <end position="591"/>
    </location>
</feature>
<dbReference type="InterPro" id="IPR003959">
    <property type="entry name" value="ATPase_AAA_core"/>
</dbReference>
<dbReference type="SUPFAM" id="SSF48403">
    <property type="entry name" value="Ankyrin repeat"/>
    <property type="match status" value="1"/>
</dbReference>
<dbReference type="Pfam" id="PF00023">
    <property type="entry name" value="Ank"/>
    <property type="match status" value="1"/>
</dbReference>
<dbReference type="AlphaFoldDB" id="A0A1X7TR34"/>
<protein>
    <recommendedName>
        <fullName evidence="2">ATPase AAA-type core domain-containing protein</fullName>
    </recommendedName>
</protein>
<dbReference type="GO" id="GO:0005524">
    <property type="term" value="F:ATP binding"/>
    <property type="evidence" value="ECO:0007669"/>
    <property type="project" value="InterPro"/>
</dbReference>
<organism evidence="3">
    <name type="scientific">Amphimedon queenslandica</name>
    <name type="common">Sponge</name>
    <dbReference type="NCBI Taxonomy" id="400682"/>
    <lineage>
        <taxon>Eukaryota</taxon>
        <taxon>Metazoa</taxon>
        <taxon>Porifera</taxon>
        <taxon>Demospongiae</taxon>
        <taxon>Heteroscleromorpha</taxon>
        <taxon>Haplosclerida</taxon>
        <taxon>Niphatidae</taxon>
        <taxon>Amphimedon</taxon>
    </lineage>
</organism>
<dbReference type="InterPro" id="IPR052267">
    <property type="entry name" value="N-DRC_Component"/>
</dbReference>
<dbReference type="Pfam" id="PF00004">
    <property type="entry name" value="AAA"/>
    <property type="match status" value="1"/>
</dbReference>
<proteinExistence type="predicted"/>
<dbReference type="InterPro" id="IPR011029">
    <property type="entry name" value="DEATH-like_dom_sf"/>
</dbReference>
<dbReference type="GO" id="GO:0016887">
    <property type="term" value="F:ATP hydrolysis activity"/>
    <property type="evidence" value="ECO:0007669"/>
    <property type="project" value="InterPro"/>
</dbReference>
<dbReference type="Pfam" id="PF12796">
    <property type="entry name" value="Ank_2"/>
    <property type="match status" value="1"/>
</dbReference>
<dbReference type="EnsemblMetazoa" id="Aqu2.1.17545_001">
    <property type="protein sequence ID" value="Aqu2.1.17545_001"/>
    <property type="gene ID" value="Aqu2.1.17545"/>
</dbReference>
<feature type="domain" description="ATPase AAA-type core" evidence="2">
    <location>
        <begin position="690"/>
        <end position="730"/>
    </location>
</feature>
<dbReference type="CDD" id="cd00882">
    <property type="entry name" value="Ras_like_GTPase"/>
    <property type="match status" value="1"/>
</dbReference>